<organism evidence="1 2">
    <name type="scientific">Setaria digitata</name>
    <dbReference type="NCBI Taxonomy" id="48799"/>
    <lineage>
        <taxon>Eukaryota</taxon>
        <taxon>Metazoa</taxon>
        <taxon>Ecdysozoa</taxon>
        <taxon>Nematoda</taxon>
        <taxon>Chromadorea</taxon>
        <taxon>Rhabditida</taxon>
        <taxon>Spirurina</taxon>
        <taxon>Spiruromorpha</taxon>
        <taxon>Filarioidea</taxon>
        <taxon>Setariidae</taxon>
        <taxon>Setaria</taxon>
    </lineage>
</organism>
<dbReference type="GO" id="GO:0097629">
    <property type="term" value="C:extrinsic component of omegasome membrane"/>
    <property type="evidence" value="ECO:0007669"/>
    <property type="project" value="TreeGrafter"/>
</dbReference>
<dbReference type="PANTHER" id="PTHR13664:SF0">
    <property type="entry name" value="BECLIN 1-ASSOCIATED AUTOPHAGY-RELATED KEY REGULATOR"/>
    <property type="match status" value="1"/>
</dbReference>
<proteinExistence type="predicted"/>
<dbReference type="Proteomes" id="UP000887581">
    <property type="component" value="Unplaced"/>
</dbReference>
<name>A0A915PXA8_9BILA</name>
<sequence length="494" mass="56016">MLSHKKTWWMTNTRSSLPRNCPSNVSHIPAPISEMRRTVRCFADIGEIVNCRGLADTSIDKTPVGIYTRVSTKRRNSKVDIIRQGADWASEKYPCSICSNKKLCLCPSCINHKVRFSDKHDLQKVKEYGKKCFAREIEKILATDISLAEAIHATHESIEYLKQNIIDRKKSIKKKKAALKVERCRGHEKVLSGPPGPLAMFVDAYKDKLQEVIQLNAQWFFKIFPIERIQKPEPVIDDAEKRCREMIAEACQEESVPSTVKTLVPAECGTSSFYTVCDCDAPDRPQYKILKGWLTIGIPAVPGARPVHNMFAALVYTIQLVNLLTVNFDVCIPGQISFQEFSSCRKWTEGLFDTDIFKLNHAVVVLCLSLGIESNLIEPLNPFANLLLLSDIVTNSSAVVKAGHHTLTSDLAAVLEEDLRQICWAERERTEEDEWYIVRYRDNYYEETYDVSPLLRPIPSLNDLEEMLRDFSAFATPSSRCETSEVGYNTGNII</sequence>
<dbReference type="GO" id="GO:0000045">
    <property type="term" value="P:autophagosome assembly"/>
    <property type="evidence" value="ECO:0007669"/>
    <property type="project" value="TreeGrafter"/>
</dbReference>
<dbReference type="GO" id="GO:0043495">
    <property type="term" value="F:protein-membrane adaptor activity"/>
    <property type="evidence" value="ECO:0007669"/>
    <property type="project" value="TreeGrafter"/>
</dbReference>
<accession>A0A915PXA8</accession>
<protein>
    <submittedName>
        <fullName evidence="2">Uncharacterized protein</fullName>
    </submittedName>
</protein>
<dbReference type="GO" id="GO:0035014">
    <property type="term" value="F:phosphatidylinositol 3-kinase regulator activity"/>
    <property type="evidence" value="ECO:0007669"/>
    <property type="project" value="TreeGrafter"/>
</dbReference>
<evidence type="ECO:0000313" key="1">
    <source>
        <dbReference type="Proteomes" id="UP000887581"/>
    </source>
</evidence>
<dbReference type="GO" id="GO:0000423">
    <property type="term" value="P:mitophagy"/>
    <property type="evidence" value="ECO:0007669"/>
    <property type="project" value="TreeGrafter"/>
</dbReference>
<dbReference type="WBParaSite" id="sdigi.contig326.g7467.t1">
    <property type="protein sequence ID" value="sdigi.contig326.g7467.t1"/>
    <property type="gene ID" value="sdigi.contig326.g7467"/>
</dbReference>
<dbReference type="GO" id="GO:0097632">
    <property type="term" value="C:extrinsic component of phagophore assembly site membrane"/>
    <property type="evidence" value="ECO:0007669"/>
    <property type="project" value="TreeGrafter"/>
</dbReference>
<dbReference type="PANTHER" id="PTHR13664">
    <property type="entry name" value="BECLIN 1-ASSOCIATED AUTOPHAGY-RELATED KEY REGULATOR"/>
    <property type="match status" value="1"/>
</dbReference>
<dbReference type="GO" id="GO:0016240">
    <property type="term" value="P:autophagosome membrane docking"/>
    <property type="evidence" value="ECO:0007669"/>
    <property type="project" value="TreeGrafter"/>
</dbReference>
<dbReference type="GO" id="GO:0035032">
    <property type="term" value="C:phosphatidylinositol 3-kinase complex, class III"/>
    <property type="evidence" value="ECO:0007669"/>
    <property type="project" value="TreeGrafter"/>
</dbReference>
<evidence type="ECO:0000313" key="2">
    <source>
        <dbReference type="WBParaSite" id="sdigi.contig326.g7467.t1"/>
    </source>
</evidence>
<keyword evidence="1" id="KW-1185">Reference proteome</keyword>
<dbReference type="GO" id="GO:0009267">
    <property type="term" value="P:cellular response to starvation"/>
    <property type="evidence" value="ECO:0007669"/>
    <property type="project" value="TreeGrafter"/>
</dbReference>
<dbReference type="AlphaFoldDB" id="A0A915PXA8"/>
<dbReference type="GO" id="GO:0005776">
    <property type="term" value="C:autophagosome"/>
    <property type="evidence" value="ECO:0007669"/>
    <property type="project" value="TreeGrafter"/>
</dbReference>
<reference evidence="2" key="1">
    <citation type="submission" date="2022-11" db="UniProtKB">
        <authorList>
            <consortium name="WormBaseParasite"/>
        </authorList>
    </citation>
    <scope>IDENTIFICATION</scope>
</reference>